<reference evidence="2" key="1">
    <citation type="thesis" date="2020" institute="ProQuest LLC" country="789 East Eisenhower Parkway, Ann Arbor, MI, USA">
        <title>Comparative Genomics and Chromosome Evolution.</title>
        <authorList>
            <person name="Mudd A.B."/>
        </authorList>
    </citation>
    <scope>NUCLEOTIDE SEQUENCE</scope>
    <source>
        <strain evidence="2">237g6f4</strain>
        <tissue evidence="2">Blood</tissue>
    </source>
</reference>
<evidence type="ECO:0000313" key="3">
    <source>
        <dbReference type="Proteomes" id="UP000824782"/>
    </source>
</evidence>
<accession>A0AAV7B220</accession>
<comment type="caution">
    <text evidence="2">The sequence shown here is derived from an EMBL/GenBank/DDBJ whole genome shotgun (WGS) entry which is preliminary data.</text>
</comment>
<dbReference type="AlphaFoldDB" id="A0AAV7B220"/>
<dbReference type="Proteomes" id="UP000824782">
    <property type="component" value="Unassembled WGS sequence"/>
</dbReference>
<organism evidence="2 3">
    <name type="scientific">Engystomops pustulosus</name>
    <name type="common">Tungara frog</name>
    <name type="synonym">Physalaemus pustulosus</name>
    <dbReference type="NCBI Taxonomy" id="76066"/>
    <lineage>
        <taxon>Eukaryota</taxon>
        <taxon>Metazoa</taxon>
        <taxon>Chordata</taxon>
        <taxon>Craniata</taxon>
        <taxon>Vertebrata</taxon>
        <taxon>Euteleostomi</taxon>
        <taxon>Amphibia</taxon>
        <taxon>Batrachia</taxon>
        <taxon>Anura</taxon>
        <taxon>Neobatrachia</taxon>
        <taxon>Hyloidea</taxon>
        <taxon>Leptodactylidae</taxon>
        <taxon>Leiuperinae</taxon>
        <taxon>Engystomops</taxon>
    </lineage>
</organism>
<evidence type="ECO:0000256" key="1">
    <source>
        <dbReference type="SAM" id="MobiDB-lite"/>
    </source>
</evidence>
<proteinExistence type="predicted"/>
<keyword evidence="3" id="KW-1185">Reference proteome</keyword>
<protein>
    <submittedName>
        <fullName evidence="2">Uncharacterized protein</fullName>
    </submittedName>
</protein>
<feature type="compositionally biased region" description="Polar residues" evidence="1">
    <location>
        <begin position="19"/>
        <end position="29"/>
    </location>
</feature>
<dbReference type="EMBL" id="WNYA01000006">
    <property type="protein sequence ID" value="KAG8567457.1"/>
    <property type="molecule type" value="Genomic_DNA"/>
</dbReference>
<sequence length="66" mass="7538">MLESALLQRPYPCQHPLEQMSSSENTGTSDAELFSKTPTQQPFCSFTLFSSKCHQTLQWSWRPSSL</sequence>
<evidence type="ECO:0000313" key="2">
    <source>
        <dbReference type="EMBL" id="KAG8567457.1"/>
    </source>
</evidence>
<feature type="region of interest" description="Disordered" evidence="1">
    <location>
        <begin position="1"/>
        <end position="35"/>
    </location>
</feature>
<name>A0AAV7B220_ENGPU</name>
<gene>
    <name evidence="2" type="ORF">GDO81_013634</name>
</gene>